<gene>
    <name evidence="4" type="ORF">AABB31_22435</name>
</gene>
<organism evidence="4 5">
    <name type="scientific">Yoonia rhodophyticola</name>
    <dbReference type="NCBI Taxonomy" id="3137370"/>
    <lineage>
        <taxon>Bacteria</taxon>
        <taxon>Pseudomonadati</taxon>
        <taxon>Pseudomonadota</taxon>
        <taxon>Alphaproteobacteria</taxon>
        <taxon>Rhodobacterales</taxon>
        <taxon>Paracoccaceae</taxon>
        <taxon>Yoonia</taxon>
    </lineage>
</organism>
<dbReference type="SUPFAM" id="SSF53850">
    <property type="entry name" value="Periplasmic binding protein-like II"/>
    <property type="match status" value="1"/>
</dbReference>
<keyword evidence="5" id="KW-1185">Reference proteome</keyword>
<dbReference type="PANTHER" id="PTHR43649">
    <property type="entry name" value="ARABINOSE-BINDING PROTEIN-RELATED"/>
    <property type="match status" value="1"/>
</dbReference>
<dbReference type="EMBL" id="CP151767">
    <property type="protein sequence ID" value="WZU67632.1"/>
    <property type="molecule type" value="Genomic_DNA"/>
</dbReference>
<dbReference type="Proteomes" id="UP001470809">
    <property type="component" value="Chromosome"/>
</dbReference>
<comment type="similarity">
    <text evidence="2">Belongs to the bacterial solute-binding protein 1 family.</text>
</comment>
<accession>A0AAN0NKQ7</accession>
<dbReference type="AlphaFoldDB" id="A0AAN0NKQ7"/>
<evidence type="ECO:0000256" key="2">
    <source>
        <dbReference type="ARBA" id="ARBA00008520"/>
    </source>
</evidence>
<dbReference type="CDD" id="cd13585">
    <property type="entry name" value="PBP2_TMBP_like"/>
    <property type="match status" value="1"/>
</dbReference>
<dbReference type="RefSeq" id="WP_342076942.1">
    <property type="nucleotide sequence ID" value="NZ_CP151767.2"/>
</dbReference>
<dbReference type="GO" id="GO:0042597">
    <property type="term" value="C:periplasmic space"/>
    <property type="evidence" value="ECO:0007669"/>
    <property type="project" value="UniProtKB-SubCell"/>
</dbReference>
<dbReference type="Pfam" id="PF01547">
    <property type="entry name" value="SBP_bac_1"/>
    <property type="match status" value="1"/>
</dbReference>
<reference evidence="5" key="1">
    <citation type="submission" date="2024-04" db="EMBL/GenBank/DDBJ databases">
        <title>Phylogenomic analyses of a clade within the roseobacter group suggest taxonomic reassignments of species of the genera Aestuariivita, Citreicella, Loktanella, Nautella, Pelagibaca, Ruegeria, Thalassobius, Thiobacimonas and Tropicibacter, and the proposal o.</title>
        <authorList>
            <person name="Jeon C.O."/>
        </authorList>
    </citation>
    <scope>NUCLEOTIDE SEQUENCE [LARGE SCALE GENOMIC DNA]</scope>
    <source>
        <strain evidence="5">SS1-5</strain>
    </source>
</reference>
<name>A0AAN0NKQ7_9RHOB</name>
<evidence type="ECO:0000313" key="4">
    <source>
        <dbReference type="EMBL" id="WZU67632.1"/>
    </source>
</evidence>
<evidence type="ECO:0000313" key="5">
    <source>
        <dbReference type="Proteomes" id="UP001470809"/>
    </source>
</evidence>
<dbReference type="PANTHER" id="PTHR43649:SF12">
    <property type="entry name" value="DIACETYLCHITOBIOSE BINDING PROTEIN DASA"/>
    <property type="match status" value="1"/>
</dbReference>
<proteinExistence type="inferred from homology"/>
<dbReference type="InterPro" id="IPR006059">
    <property type="entry name" value="SBP"/>
</dbReference>
<dbReference type="Gene3D" id="3.40.190.10">
    <property type="entry name" value="Periplasmic binding protein-like II"/>
    <property type="match status" value="1"/>
</dbReference>
<dbReference type="KEGG" id="yrh:AABB31_22435"/>
<dbReference type="InterPro" id="IPR050490">
    <property type="entry name" value="Bact_solute-bd_prot1"/>
</dbReference>
<evidence type="ECO:0000256" key="1">
    <source>
        <dbReference type="ARBA" id="ARBA00004418"/>
    </source>
</evidence>
<feature type="signal peptide" evidence="3">
    <location>
        <begin position="1"/>
        <end position="22"/>
    </location>
</feature>
<evidence type="ECO:0000256" key="3">
    <source>
        <dbReference type="SAM" id="SignalP"/>
    </source>
</evidence>
<sequence length="404" mass="43873">MTFKSVLFAGTAAIFVGQAAQAQQTEISFINCGANDGVVPEMQNSDIAEWEAQNPDYKVVQEYVPWGQCQEKAITLASAGDPVGLAYLGSRTLPQLSDADLILPIDMSQEEQDSYEPSVLATVQFNGGIWGLPRAFSTKGIFYNKALFEEAGLDMPNGPQTWDEMLEAGKAITENTDAAAFGMPAASFDNTMHAFLNFIYSNGGEVVNSDGEVVFNSPEVVETFQFYKDLAAYSQEGPVAYDRGKLEPLFSEGQIAMIVQSFGYRSRTGDVDYGITWIPKGPSGDHATLLITDSLAVFKGSGVEEAAMSLAKFLTETDRQARFDDIAGWTPIRETDISRALVDKDANWKYYLDSIKAGGPEPQVIDYNALQDVMNEAIQGVILGEVSPEDAAADVADELADLME</sequence>
<comment type="subcellular location">
    <subcellularLocation>
        <location evidence="1">Periplasm</location>
    </subcellularLocation>
</comment>
<protein>
    <submittedName>
        <fullName evidence="4">ABC transporter substrate-binding protein</fullName>
    </submittedName>
</protein>
<reference evidence="4 5" key="2">
    <citation type="submission" date="2024-08" db="EMBL/GenBank/DDBJ databases">
        <title>Phylogenomic analyses of a clade within the roseobacter group suggest taxonomic reassignments of species of the genera Aestuariivita, Citreicella, Loktanella, Nautella, Pelagibaca, Ruegeria, Thalassobius, Thiobacimonas and Tropicibacter, and the proposal o.</title>
        <authorList>
            <person name="Jeon C.O."/>
        </authorList>
    </citation>
    <scope>NUCLEOTIDE SEQUENCE [LARGE SCALE GENOMIC DNA]</scope>
    <source>
        <strain evidence="4 5">SS1-5</strain>
    </source>
</reference>
<feature type="chain" id="PRO_5043015563" evidence="3">
    <location>
        <begin position="23"/>
        <end position="404"/>
    </location>
</feature>
<keyword evidence="3" id="KW-0732">Signal</keyword>